<proteinExistence type="inferred from homology"/>
<dbReference type="InterPro" id="IPR044600">
    <property type="entry name" value="ATL1/ATL16-like"/>
</dbReference>
<evidence type="ECO:0000256" key="8">
    <source>
        <dbReference type="ARBA" id="ARBA00022771"/>
    </source>
</evidence>
<dbReference type="Proteomes" id="UP000231279">
    <property type="component" value="Unassembled WGS sequence"/>
</dbReference>
<keyword evidence="18" id="KW-1185">Reference proteome</keyword>
<sequence>MALHHRKFLLAGPDKPSKKYASPCYMCYVCPENCYISPPPPPLQYISPPPPPPLIQPSASQKHQFSTILILMLCVLGACFLFLSYLTIYRYRLTSSRRRNSLENDTFGQDFVDENHGPFLDHPIWYIRTIGLSQSIIDSITAFKFKKEERLMEGSECSVCLNEFQEDEILRLLPKCSHAFHVNCIDTWLRSHKNCPICRAPIVINRGSSDNSNSVEISSSDTGLIEENQEWGEAESDENSSQTRPQENELVLESICVDSERKGKFRVLSDLGDHREKVDQDLELTKRSVSMDFSSSSMVYTKRDEGCSGYNLQKVEELTSSDMVSKRKWLMKSYSQGRFIQKGPVSMKRSFSFSGKRSLRKNSRSLESISIPELSIS</sequence>
<comment type="pathway">
    <text evidence="3">Protein modification; protein ubiquitination.</text>
</comment>
<dbReference type="InterPro" id="IPR013083">
    <property type="entry name" value="Znf_RING/FYVE/PHD"/>
</dbReference>
<dbReference type="SUPFAM" id="SSF57850">
    <property type="entry name" value="RING/U-box"/>
    <property type="match status" value="1"/>
</dbReference>
<dbReference type="PROSITE" id="PS50089">
    <property type="entry name" value="ZF_RING_2"/>
    <property type="match status" value="1"/>
</dbReference>
<dbReference type="EMBL" id="NKXS01003698">
    <property type="protein sequence ID" value="PIN08792.1"/>
    <property type="molecule type" value="Genomic_DNA"/>
</dbReference>
<keyword evidence="8 14" id="KW-0863">Zinc-finger</keyword>
<dbReference type="Gene3D" id="3.30.40.10">
    <property type="entry name" value="Zinc/RING finger domain, C3HC4 (zinc finger)"/>
    <property type="match status" value="1"/>
</dbReference>
<dbReference type="STRING" id="429701.A0A2G9GU83"/>
<evidence type="ECO:0000259" key="16">
    <source>
        <dbReference type="PROSITE" id="PS50089"/>
    </source>
</evidence>
<accession>A0A2G9GU83</accession>
<gene>
    <name evidence="17" type="ORF">CDL12_18629</name>
</gene>
<comment type="subcellular location">
    <subcellularLocation>
        <location evidence="2">Membrane</location>
        <topology evidence="2">Single-pass membrane protein</topology>
    </subcellularLocation>
</comment>
<evidence type="ECO:0000256" key="14">
    <source>
        <dbReference type="PROSITE-ProRule" id="PRU00175"/>
    </source>
</evidence>
<dbReference type="FunFam" id="3.30.40.10:FF:000187">
    <property type="entry name" value="E3 ubiquitin-protein ligase ATL6"/>
    <property type="match status" value="1"/>
</dbReference>
<evidence type="ECO:0000256" key="15">
    <source>
        <dbReference type="SAM" id="Phobius"/>
    </source>
</evidence>
<dbReference type="SMART" id="SM00184">
    <property type="entry name" value="RING"/>
    <property type="match status" value="1"/>
</dbReference>
<evidence type="ECO:0000256" key="13">
    <source>
        <dbReference type="ARBA" id="ARBA00024209"/>
    </source>
</evidence>
<dbReference type="PANTHER" id="PTHR46913:SF19">
    <property type="entry name" value="RING-TYPE E3 UBIQUITIN TRANSFERASE"/>
    <property type="match status" value="1"/>
</dbReference>
<dbReference type="OrthoDB" id="9984778at2759"/>
<evidence type="ECO:0000256" key="2">
    <source>
        <dbReference type="ARBA" id="ARBA00004167"/>
    </source>
</evidence>
<reference evidence="18" key="1">
    <citation type="journal article" date="2018" name="Gigascience">
        <title>Genome assembly of the Pink Ipe (Handroanthus impetiginosus, Bignoniaceae), a highly valued, ecologically keystone Neotropical timber forest tree.</title>
        <authorList>
            <person name="Silva-Junior O.B."/>
            <person name="Grattapaglia D."/>
            <person name="Novaes E."/>
            <person name="Collevatti R.G."/>
        </authorList>
    </citation>
    <scope>NUCLEOTIDE SEQUENCE [LARGE SCALE GENOMIC DNA]</scope>
    <source>
        <strain evidence="18">cv. UFG-1</strain>
    </source>
</reference>
<feature type="domain" description="RING-type" evidence="16">
    <location>
        <begin position="157"/>
        <end position="199"/>
    </location>
</feature>
<evidence type="ECO:0000256" key="4">
    <source>
        <dbReference type="ARBA" id="ARBA00012483"/>
    </source>
</evidence>
<keyword evidence="5" id="KW-0808">Transferase</keyword>
<dbReference type="GO" id="GO:0061630">
    <property type="term" value="F:ubiquitin protein ligase activity"/>
    <property type="evidence" value="ECO:0007669"/>
    <property type="project" value="UniProtKB-EC"/>
</dbReference>
<dbReference type="GO" id="GO:0016020">
    <property type="term" value="C:membrane"/>
    <property type="evidence" value="ECO:0007669"/>
    <property type="project" value="UniProtKB-SubCell"/>
</dbReference>
<dbReference type="InterPro" id="IPR001841">
    <property type="entry name" value="Znf_RING"/>
</dbReference>
<evidence type="ECO:0000256" key="7">
    <source>
        <dbReference type="ARBA" id="ARBA00022723"/>
    </source>
</evidence>
<keyword evidence="9" id="KW-0833">Ubl conjugation pathway</keyword>
<evidence type="ECO:0000256" key="9">
    <source>
        <dbReference type="ARBA" id="ARBA00022786"/>
    </source>
</evidence>
<name>A0A2G9GU83_9LAMI</name>
<comment type="caution">
    <text evidence="17">The sequence shown here is derived from an EMBL/GenBank/DDBJ whole genome shotgun (WGS) entry which is preliminary data.</text>
</comment>
<keyword evidence="7" id="KW-0479">Metal-binding</keyword>
<feature type="transmembrane region" description="Helical" evidence="15">
    <location>
        <begin position="68"/>
        <end position="89"/>
    </location>
</feature>
<dbReference type="GO" id="GO:0008270">
    <property type="term" value="F:zinc ion binding"/>
    <property type="evidence" value="ECO:0007669"/>
    <property type="project" value="UniProtKB-KW"/>
</dbReference>
<dbReference type="GO" id="GO:0016567">
    <property type="term" value="P:protein ubiquitination"/>
    <property type="evidence" value="ECO:0007669"/>
    <property type="project" value="UniProtKB-UniPathway"/>
</dbReference>
<keyword evidence="6 15" id="KW-0812">Transmembrane</keyword>
<keyword evidence="11 15" id="KW-1133">Transmembrane helix</keyword>
<keyword evidence="10" id="KW-0862">Zinc</keyword>
<dbReference type="EC" id="2.3.2.27" evidence="4"/>
<dbReference type="Pfam" id="PF13639">
    <property type="entry name" value="zf-RING_2"/>
    <property type="match status" value="1"/>
</dbReference>
<dbReference type="UniPathway" id="UPA00143"/>
<comment type="similarity">
    <text evidence="13">Belongs to the RING-type zinc finger family. ATL subfamily.</text>
</comment>
<organism evidence="17 18">
    <name type="scientific">Handroanthus impetiginosus</name>
    <dbReference type="NCBI Taxonomy" id="429701"/>
    <lineage>
        <taxon>Eukaryota</taxon>
        <taxon>Viridiplantae</taxon>
        <taxon>Streptophyta</taxon>
        <taxon>Embryophyta</taxon>
        <taxon>Tracheophyta</taxon>
        <taxon>Spermatophyta</taxon>
        <taxon>Magnoliopsida</taxon>
        <taxon>eudicotyledons</taxon>
        <taxon>Gunneridae</taxon>
        <taxon>Pentapetalae</taxon>
        <taxon>asterids</taxon>
        <taxon>lamiids</taxon>
        <taxon>Lamiales</taxon>
        <taxon>Bignoniaceae</taxon>
        <taxon>Crescentiina</taxon>
        <taxon>Tabebuia alliance</taxon>
        <taxon>Handroanthus</taxon>
    </lineage>
</organism>
<evidence type="ECO:0000256" key="6">
    <source>
        <dbReference type="ARBA" id="ARBA00022692"/>
    </source>
</evidence>
<evidence type="ECO:0000256" key="12">
    <source>
        <dbReference type="ARBA" id="ARBA00023136"/>
    </source>
</evidence>
<evidence type="ECO:0000256" key="11">
    <source>
        <dbReference type="ARBA" id="ARBA00022989"/>
    </source>
</evidence>
<evidence type="ECO:0000256" key="5">
    <source>
        <dbReference type="ARBA" id="ARBA00022679"/>
    </source>
</evidence>
<evidence type="ECO:0000256" key="1">
    <source>
        <dbReference type="ARBA" id="ARBA00000900"/>
    </source>
</evidence>
<keyword evidence="12 15" id="KW-0472">Membrane</keyword>
<comment type="catalytic activity">
    <reaction evidence="1">
        <text>S-ubiquitinyl-[E2 ubiquitin-conjugating enzyme]-L-cysteine + [acceptor protein]-L-lysine = [E2 ubiquitin-conjugating enzyme]-L-cysteine + N(6)-ubiquitinyl-[acceptor protein]-L-lysine.</text>
        <dbReference type="EC" id="2.3.2.27"/>
    </reaction>
</comment>
<dbReference type="PANTHER" id="PTHR46913">
    <property type="entry name" value="RING-H2 FINGER PROTEIN ATL16"/>
    <property type="match status" value="1"/>
</dbReference>
<dbReference type="CDD" id="cd16461">
    <property type="entry name" value="RING-H2_EL5-like"/>
    <property type="match status" value="1"/>
</dbReference>
<evidence type="ECO:0000313" key="18">
    <source>
        <dbReference type="Proteomes" id="UP000231279"/>
    </source>
</evidence>
<evidence type="ECO:0000313" key="17">
    <source>
        <dbReference type="EMBL" id="PIN08792.1"/>
    </source>
</evidence>
<dbReference type="AlphaFoldDB" id="A0A2G9GU83"/>
<evidence type="ECO:0000256" key="10">
    <source>
        <dbReference type="ARBA" id="ARBA00022833"/>
    </source>
</evidence>
<protein>
    <recommendedName>
        <fullName evidence="4">RING-type E3 ubiquitin transferase</fullName>
        <ecNumber evidence="4">2.3.2.27</ecNumber>
    </recommendedName>
</protein>
<evidence type="ECO:0000256" key="3">
    <source>
        <dbReference type="ARBA" id="ARBA00004906"/>
    </source>
</evidence>